<comment type="caution">
    <text evidence="5">The sequence shown here is derived from an EMBL/GenBank/DDBJ whole genome shotgun (WGS) entry which is preliminary data.</text>
</comment>
<reference evidence="5 6" key="1">
    <citation type="submission" date="2018-03" db="EMBL/GenBank/DDBJ databases">
        <title>Bioinformatic expansion and discovery of thiopeptide antibiotics.</title>
        <authorList>
            <person name="Schwalen C.J."/>
            <person name="Hudson G.A."/>
            <person name="Mitchell D.A."/>
        </authorList>
    </citation>
    <scope>NUCLEOTIDE SEQUENCE [LARGE SCALE GENOMIC DNA]</scope>
    <source>
        <strain evidence="5 6">ATCC 21389</strain>
    </source>
</reference>
<accession>A0A2V4N1T7</accession>
<evidence type="ECO:0000256" key="2">
    <source>
        <dbReference type="ARBA" id="ARBA00023315"/>
    </source>
</evidence>
<dbReference type="Pfam" id="PF13302">
    <property type="entry name" value="Acetyltransf_3"/>
    <property type="match status" value="1"/>
</dbReference>
<dbReference type="GO" id="GO:0008999">
    <property type="term" value="F:protein-N-terminal-alanine acetyltransferase activity"/>
    <property type="evidence" value="ECO:0007669"/>
    <property type="project" value="TreeGrafter"/>
</dbReference>
<dbReference type="InterPro" id="IPR000182">
    <property type="entry name" value="GNAT_dom"/>
</dbReference>
<feature type="domain" description="N-acetyltransferase" evidence="4">
    <location>
        <begin position="6"/>
        <end position="159"/>
    </location>
</feature>
<comment type="similarity">
    <text evidence="3">Belongs to the acetyltransferase family. RimJ subfamily.</text>
</comment>
<dbReference type="AlphaFoldDB" id="A0A2V4N1T7"/>
<dbReference type="PROSITE" id="PS51186">
    <property type="entry name" value="GNAT"/>
    <property type="match status" value="1"/>
</dbReference>
<keyword evidence="6" id="KW-1185">Reference proteome</keyword>
<evidence type="ECO:0000256" key="1">
    <source>
        <dbReference type="ARBA" id="ARBA00022679"/>
    </source>
</evidence>
<evidence type="ECO:0000313" key="6">
    <source>
        <dbReference type="Proteomes" id="UP000248039"/>
    </source>
</evidence>
<dbReference type="Proteomes" id="UP000248039">
    <property type="component" value="Unassembled WGS sequence"/>
</dbReference>
<dbReference type="InterPro" id="IPR016181">
    <property type="entry name" value="Acyl_CoA_acyltransferase"/>
</dbReference>
<dbReference type="GO" id="GO:0005737">
    <property type="term" value="C:cytoplasm"/>
    <property type="evidence" value="ECO:0007669"/>
    <property type="project" value="TreeGrafter"/>
</dbReference>
<gene>
    <name evidence="5" type="ORF">C7C46_28305</name>
</gene>
<dbReference type="EMBL" id="PYBW01000131">
    <property type="protein sequence ID" value="PYC69166.1"/>
    <property type="molecule type" value="Genomic_DNA"/>
</dbReference>
<keyword evidence="1 5" id="KW-0808">Transferase</keyword>
<dbReference type="PANTHER" id="PTHR43792:SF8">
    <property type="entry name" value="[RIBOSOMAL PROTEIN US5]-ALANINE N-ACETYLTRANSFERASE"/>
    <property type="match status" value="1"/>
</dbReference>
<sequence length="171" mass="18804">MNGPEVRIRPWVDGDLALLRRVNTPVMKKHVGGPETDEQVLARHQRYLNFVATGAGCMFSILLGTEREAVGTIGYAERLWNGERVYEIGWNVLPPFQGRGIAVAAAAAAVASARSERKHSHLHAFPSVDNPASNAICRKAGFSLLAECDFEFPPGRFMRSNDWCLDLTATP</sequence>
<dbReference type="InterPro" id="IPR051531">
    <property type="entry name" value="N-acetyltransferase"/>
</dbReference>
<proteinExistence type="inferred from homology"/>
<protein>
    <submittedName>
        <fullName evidence="5">GNAT family N-acetyltransferase</fullName>
    </submittedName>
</protein>
<dbReference type="Gene3D" id="3.40.630.30">
    <property type="match status" value="1"/>
</dbReference>
<evidence type="ECO:0000259" key="4">
    <source>
        <dbReference type="PROSITE" id="PS51186"/>
    </source>
</evidence>
<dbReference type="OrthoDB" id="2631610at2"/>
<dbReference type="SUPFAM" id="SSF55729">
    <property type="entry name" value="Acyl-CoA N-acyltransferases (Nat)"/>
    <property type="match status" value="1"/>
</dbReference>
<evidence type="ECO:0000313" key="5">
    <source>
        <dbReference type="EMBL" id="PYC69166.1"/>
    </source>
</evidence>
<keyword evidence="2" id="KW-0012">Acyltransferase</keyword>
<evidence type="ECO:0000256" key="3">
    <source>
        <dbReference type="ARBA" id="ARBA00038502"/>
    </source>
</evidence>
<organism evidence="5 6">
    <name type="scientific">Streptomyces tateyamensis</name>
    <dbReference type="NCBI Taxonomy" id="565073"/>
    <lineage>
        <taxon>Bacteria</taxon>
        <taxon>Bacillati</taxon>
        <taxon>Actinomycetota</taxon>
        <taxon>Actinomycetes</taxon>
        <taxon>Kitasatosporales</taxon>
        <taxon>Streptomycetaceae</taxon>
        <taxon>Streptomyces</taxon>
    </lineage>
</organism>
<name>A0A2V4N1T7_9ACTN</name>
<dbReference type="PANTHER" id="PTHR43792">
    <property type="entry name" value="GNAT FAMILY, PUTATIVE (AFU_ORTHOLOGUE AFUA_3G00765)-RELATED-RELATED"/>
    <property type="match status" value="1"/>
</dbReference>